<comment type="subcellular location">
    <subcellularLocation>
        <location evidence="1 9">Cell membrane</location>
        <topology evidence="1 9">Multi-pass membrane protein</topology>
    </subcellularLocation>
</comment>
<dbReference type="PANTHER" id="PTHR47314">
    <property type="entry name" value="MALTOSE/MALTODEXTRIN TRANSPORT SYSTEM PERMEASE PROTEIN MALF"/>
    <property type="match status" value="1"/>
</dbReference>
<evidence type="ECO:0000256" key="9">
    <source>
        <dbReference type="RuleBase" id="RU363032"/>
    </source>
</evidence>
<feature type="transmembrane region" description="Helical" evidence="9">
    <location>
        <begin position="501"/>
        <end position="522"/>
    </location>
</feature>
<evidence type="ECO:0000256" key="3">
    <source>
        <dbReference type="ARBA" id="ARBA00022448"/>
    </source>
</evidence>
<dbReference type="InterPro" id="IPR035906">
    <property type="entry name" value="MetI-like_sf"/>
</dbReference>
<evidence type="ECO:0000313" key="12">
    <source>
        <dbReference type="Proteomes" id="UP000196365"/>
    </source>
</evidence>
<evidence type="ECO:0000256" key="8">
    <source>
        <dbReference type="ARBA" id="ARBA00023136"/>
    </source>
</evidence>
<dbReference type="OrthoDB" id="9786413at2"/>
<keyword evidence="4" id="KW-1003">Cell membrane</keyword>
<keyword evidence="8 9" id="KW-0472">Membrane</keyword>
<dbReference type="GO" id="GO:1990060">
    <property type="term" value="C:maltose transport complex"/>
    <property type="evidence" value="ECO:0007669"/>
    <property type="project" value="TreeGrafter"/>
</dbReference>
<accession>A0A1T4K8Q0</accession>
<keyword evidence="5" id="KW-0762">Sugar transport</keyword>
<dbReference type="Pfam" id="PF00528">
    <property type="entry name" value="BPD_transp_1"/>
    <property type="match status" value="1"/>
</dbReference>
<dbReference type="InterPro" id="IPR000515">
    <property type="entry name" value="MetI-like"/>
</dbReference>
<feature type="transmembrane region" description="Helical" evidence="9">
    <location>
        <begin position="551"/>
        <end position="576"/>
    </location>
</feature>
<evidence type="ECO:0000256" key="2">
    <source>
        <dbReference type="ARBA" id="ARBA00009047"/>
    </source>
</evidence>
<dbReference type="SUPFAM" id="SSF161098">
    <property type="entry name" value="MetI-like"/>
    <property type="match status" value="1"/>
</dbReference>
<evidence type="ECO:0000256" key="6">
    <source>
        <dbReference type="ARBA" id="ARBA00022692"/>
    </source>
</evidence>
<evidence type="ECO:0000256" key="4">
    <source>
        <dbReference type="ARBA" id="ARBA00022475"/>
    </source>
</evidence>
<sequence>MEYNKFLYDEFGNIYERKNLYLKEIVELNEKIKEANPNEKNYLRRQQKELIKKRGEHPYNIKFKKFKESEKNFIKSLKKKKKDFINQLDQSLPYKVKKLKIECFIAQEKYNFYKKYIDLTYDAQFEYEKNRILMKELPPIIESIVKETKAVQNAIKDRKNIDLNQEKKIELEFKKFKKEQKKALKLEQRKLKEKRKKGLISRKAQINENKILKQKYKEAVLLKSYDCFEKRNKEFIKNKKHEIKQKTKLGLKEINFNIADRKKRIPIELEKNKVKIAYFTLLFPGVGQILNSQYKKGILFLIATFFIYFIAIPYALGFGNYQGEGIKGLITLAEGGRRVDKSLIFMIEGIIAIFLLIISLFLLYFSFKDVLKVEKNKIKGIRPKNWFEIKSSFQEEGFPYIANLPGLIVIVFIILVPVTTTILLSFTGMDPQHQSKFYWIGIQNYKLIFLGQGLAGSVFWLTLGWTIVWTLVATTLAIIIGFILALLVNQDRIKGKAFFRTVYLLPWAVPAFITIMFFSIMLSPNGAISQLIQSIWNIEISVKTDAMQTRIALILLQGWLGSSYIFLLSTGVLQAIPNDLYEAAEMDGATTWQKLKHITIPIVLFQTAPLLIGQYVFNFNNFSIIYLFNGGGPFEPTLYGNLAGSSDLLISYIYKLTIENQYQGIGAAITVFVSIAVMFASFLGYRNSKAFKEERL</sequence>
<proteinExistence type="inferred from homology"/>
<dbReference type="AlphaFoldDB" id="A0A1T4K8Q0"/>
<keyword evidence="6 9" id="KW-0812">Transmembrane</keyword>
<keyword evidence="7 9" id="KW-1133">Transmembrane helix</keyword>
<evidence type="ECO:0000259" key="10">
    <source>
        <dbReference type="PROSITE" id="PS50928"/>
    </source>
</evidence>
<reference evidence="11 12" key="1">
    <citation type="submission" date="2017-02" db="EMBL/GenBank/DDBJ databases">
        <authorList>
            <person name="Peterson S.W."/>
        </authorList>
    </citation>
    <scope>NUCLEOTIDE SEQUENCE [LARGE SCALE GENOMIC DNA]</scope>
    <source>
        <strain evidence="11 12">DSM 15102</strain>
    </source>
</reference>
<protein>
    <submittedName>
        <fullName evidence="11">Arabinogalactan oligomer / maltooligosaccharide transport system permease protein</fullName>
    </submittedName>
</protein>
<dbReference type="GO" id="GO:0042956">
    <property type="term" value="P:maltodextrin transmembrane transport"/>
    <property type="evidence" value="ECO:0007669"/>
    <property type="project" value="TreeGrafter"/>
</dbReference>
<dbReference type="PANTHER" id="PTHR47314:SF1">
    <property type="entry name" value="MALTOSE_MALTODEXTRIN TRANSPORT SYSTEM PERMEASE PROTEIN MALF"/>
    <property type="match status" value="1"/>
</dbReference>
<gene>
    <name evidence="11" type="ORF">SAMN02745973_00418</name>
</gene>
<dbReference type="RefSeq" id="WP_087677853.1">
    <property type="nucleotide sequence ID" value="NZ_FUWV01000001.1"/>
</dbReference>
<feature type="transmembrane region" description="Helical" evidence="9">
    <location>
        <begin position="437"/>
        <end position="461"/>
    </location>
</feature>
<evidence type="ECO:0000256" key="7">
    <source>
        <dbReference type="ARBA" id="ARBA00022989"/>
    </source>
</evidence>
<dbReference type="CDD" id="cd06261">
    <property type="entry name" value="TM_PBP2"/>
    <property type="match status" value="1"/>
</dbReference>
<comment type="similarity">
    <text evidence="2">Belongs to the binding-protein-dependent transport system permease family. MalFG subfamily.</text>
</comment>
<evidence type="ECO:0000256" key="5">
    <source>
        <dbReference type="ARBA" id="ARBA00022597"/>
    </source>
</evidence>
<keyword evidence="12" id="KW-1185">Reference proteome</keyword>
<feature type="transmembrane region" description="Helical" evidence="9">
    <location>
        <begin position="597"/>
        <end position="617"/>
    </location>
</feature>
<feature type="transmembrane region" description="Helical" evidence="9">
    <location>
        <begin position="298"/>
        <end position="321"/>
    </location>
</feature>
<feature type="domain" description="ABC transmembrane type-1" evidence="10">
    <location>
        <begin position="463"/>
        <end position="684"/>
    </location>
</feature>
<keyword evidence="3 9" id="KW-0813">Transport</keyword>
<organism evidence="11 12">
    <name type="scientific">Garciella nitratireducens DSM 15102</name>
    <dbReference type="NCBI Taxonomy" id="1121911"/>
    <lineage>
        <taxon>Bacteria</taxon>
        <taxon>Bacillati</taxon>
        <taxon>Bacillota</taxon>
        <taxon>Clostridia</taxon>
        <taxon>Eubacteriales</taxon>
        <taxon>Eubacteriaceae</taxon>
        <taxon>Garciella</taxon>
    </lineage>
</organism>
<feature type="transmembrane region" description="Helical" evidence="9">
    <location>
        <begin position="665"/>
        <end position="685"/>
    </location>
</feature>
<feature type="transmembrane region" description="Helical" evidence="9">
    <location>
        <begin position="400"/>
        <end position="425"/>
    </location>
</feature>
<dbReference type="PROSITE" id="PS50928">
    <property type="entry name" value="ABC_TM1"/>
    <property type="match status" value="1"/>
</dbReference>
<evidence type="ECO:0000313" key="11">
    <source>
        <dbReference type="EMBL" id="SJZ38705.1"/>
    </source>
</evidence>
<feature type="transmembrane region" description="Helical" evidence="9">
    <location>
        <begin position="342"/>
        <end position="367"/>
    </location>
</feature>
<dbReference type="EMBL" id="FUWV01000001">
    <property type="protein sequence ID" value="SJZ38705.1"/>
    <property type="molecule type" value="Genomic_DNA"/>
</dbReference>
<dbReference type="GO" id="GO:0015423">
    <property type="term" value="F:ABC-type maltose transporter activity"/>
    <property type="evidence" value="ECO:0007669"/>
    <property type="project" value="TreeGrafter"/>
</dbReference>
<dbReference type="Proteomes" id="UP000196365">
    <property type="component" value="Unassembled WGS sequence"/>
</dbReference>
<dbReference type="Gene3D" id="1.10.3720.10">
    <property type="entry name" value="MetI-like"/>
    <property type="match status" value="1"/>
</dbReference>
<name>A0A1T4K8Q0_9FIRM</name>
<evidence type="ECO:0000256" key="1">
    <source>
        <dbReference type="ARBA" id="ARBA00004651"/>
    </source>
</evidence>
<feature type="transmembrane region" description="Helical" evidence="9">
    <location>
        <begin position="467"/>
        <end position="489"/>
    </location>
</feature>